<dbReference type="Gene3D" id="1.20.1110.10">
    <property type="entry name" value="Calcium-transporting ATPase, transmembrane domain"/>
    <property type="match status" value="1"/>
</dbReference>
<keyword evidence="4" id="KW-1185">Reference proteome</keyword>
<gene>
    <name evidence="3" type="ORF">MJ956_18355</name>
</gene>
<dbReference type="AlphaFoldDB" id="A0A9X2KH29"/>
<organism evidence="3 4">
    <name type="scientific">Aurantimonas marianensis</name>
    <dbReference type="NCBI Taxonomy" id="2920428"/>
    <lineage>
        <taxon>Bacteria</taxon>
        <taxon>Pseudomonadati</taxon>
        <taxon>Pseudomonadota</taxon>
        <taxon>Alphaproteobacteria</taxon>
        <taxon>Hyphomicrobiales</taxon>
        <taxon>Aurantimonadaceae</taxon>
        <taxon>Aurantimonas</taxon>
    </lineage>
</organism>
<evidence type="ECO:0000313" key="3">
    <source>
        <dbReference type="EMBL" id="MCP3057086.1"/>
    </source>
</evidence>
<dbReference type="PANTHER" id="PTHR42861">
    <property type="entry name" value="CALCIUM-TRANSPORTING ATPASE"/>
    <property type="match status" value="1"/>
</dbReference>
<comment type="caution">
    <text evidence="3">The sequence shown here is derived from an EMBL/GenBank/DDBJ whole genome shotgun (WGS) entry which is preliminary data.</text>
</comment>
<dbReference type="RefSeq" id="WP_253965871.1">
    <property type="nucleotide sequence ID" value="NZ_JALHBS010000123.1"/>
</dbReference>
<keyword evidence="1" id="KW-0472">Membrane</keyword>
<dbReference type="InterPro" id="IPR004014">
    <property type="entry name" value="ATPase_P-typ_cation-transptr_N"/>
</dbReference>
<sequence length="123" mass="13409">MTEQRQVSAFHDLPSDEALNLLQATAVGLGSEEAAVRLQTHGRNCLLEPPRRSTLLRFLGHFHNVLIYVLIAAAVVTAALQHWVDTGVILAVVFVNAVISFVQEGRAEQECDVLGPAVRRSPT</sequence>
<keyword evidence="1" id="KW-1133">Transmembrane helix</keyword>
<feature type="domain" description="Cation-transporting P-type ATPase N-terminal" evidence="2">
    <location>
        <begin position="9"/>
        <end position="82"/>
    </location>
</feature>
<accession>A0A9X2KH29</accession>
<feature type="transmembrane region" description="Helical" evidence="1">
    <location>
        <begin position="58"/>
        <end position="80"/>
    </location>
</feature>
<reference evidence="3" key="1">
    <citation type="submission" date="2022-03" db="EMBL/GenBank/DDBJ databases">
        <title>Aurantimonas Liuensis sp. Nov., isolated from the hadal seawater of the Mariana Trench.</title>
        <authorList>
            <person name="Liu R."/>
        </authorList>
    </citation>
    <scope>NUCLEOTIDE SEQUENCE</scope>
    <source>
        <strain evidence="3">LRZ36</strain>
    </source>
</reference>
<name>A0A9X2KH29_9HYPH</name>
<evidence type="ECO:0000259" key="2">
    <source>
        <dbReference type="SMART" id="SM00831"/>
    </source>
</evidence>
<dbReference type="SMART" id="SM00831">
    <property type="entry name" value="Cation_ATPase_N"/>
    <property type="match status" value="1"/>
</dbReference>
<keyword evidence="1" id="KW-0812">Transmembrane</keyword>
<evidence type="ECO:0000313" key="4">
    <source>
        <dbReference type="Proteomes" id="UP001155220"/>
    </source>
</evidence>
<proteinExistence type="predicted"/>
<dbReference type="EMBL" id="JALHBS010000123">
    <property type="protein sequence ID" value="MCP3057086.1"/>
    <property type="molecule type" value="Genomic_DNA"/>
</dbReference>
<dbReference type="InterPro" id="IPR023298">
    <property type="entry name" value="ATPase_P-typ_TM_dom_sf"/>
</dbReference>
<dbReference type="SUPFAM" id="SSF81665">
    <property type="entry name" value="Calcium ATPase, transmembrane domain M"/>
    <property type="match status" value="1"/>
</dbReference>
<dbReference type="Gene3D" id="2.70.150.10">
    <property type="entry name" value="Calcium-transporting ATPase, cytoplasmic transduction domain A"/>
    <property type="match status" value="1"/>
</dbReference>
<evidence type="ECO:0000256" key="1">
    <source>
        <dbReference type="SAM" id="Phobius"/>
    </source>
</evidence>
<dbReference type="Pfam" id="PF00690">
    <property type="entry name" value="Cation_ATPase_N"/>
    <property type="match status" value="1"/>
</dbReference>
<dbReference type="Proteomes" id="UP001155220">
    <property type="component" value="Unassembled WGS sequence"/>
</dbReference>
<protein>
    <submittedName>
        <fullName evidence="3">Cation-transporting P-type ATPase</fullName>
    </submittedName>
</protein>